<dbReference type="PROSITE" id="PS51918">
    <property type="entry name" value="RADICAL_SAM"/>
    <property type="match status" value="1"/>
</dbReference>
<dbReference type="EMBL" id="QREV01000024">
    <property type="protein sequence ID" value="RDU49040.1"/>
    <property type="molecule type" value="Genomic_DNA"/>
</dbReference>
<evidence type="ECO:0000256" key="2">
    <source>
        <dbReference type="ARBA" id="ARBA00022691"/>
    </source>
</evidence>
<dbReference type="Proteomes" id="UP000256321">
    <property type="component" value="Unassembled WGS sequence"/>
</dbReference>
<organism evidence="7 8">
    <name type="scientific">Parabacteroides acidifaciens</name>
    <dbReference type="NCBI Taxonomy" id="2290935"/>
    <lineage>
        <taxon>Bacteria</taxon>
        <taxon>Pseudomonadati</taxon>
        <taxon>Bacteroidota</taxon>
        <taxon>Bacteroidia</taxon>
        <taxon>Bacteroidales</taxon>
        <taxon>Tannerellaceae</taxon>
        <taxon>Parabacteroides</taxon>
    </lineage>
</organism>
<dbReference type="GO" id="GO:0003824">
    <property type="term" value="F:catalytic activity"/>
    <property type="evidence" value="ECO:0007669"/>
    <property type="project" value="InterPro"/>
</dbReference>
<feature type="domain" description="Radical SAM core" evidence="6">
    <location>
        <begin position="139"/>
        <end position="357"/>
    </location>
</feature>
<evidence type="ECO:0000256" key="4">
    <source>
        <dbReference type="ARBA" id="ARBA00023004"/>
    </source>
</evidence>
<dbReference type="NCBIfam" id="TIGR04085">
    <property type="entry name" value="rSAM_more_4Fe4S"/>
    <property type="match status" value="1"/>
</dbReference>
<dbReference type="PANTHER" id="PTHR11228:SF7">
    <property type="entry name" value="PQQA PEPTIDE CYCLASE"/>
    <property type="match status" value="1"/>
</dbReference>
<dbReference type="InterPro" id="IPR007197">
    <property type="entry name" value="rSAM"/>
</dbReference>
<evidence type="ECO:0000313" key="8">
    <source>
        <dbReference type="Proteomes" id="UP000256321"/>
    </source>
</evidence>
<dbReference type="Gene3D" id="3.20.20.70">
    <property type="entry name" value="Aldolase class I"/>
    <property type="match status" value="1"/>
</dbReference>
<dbReference type="SFLD" id="SFLDG01067">
    <property type="entry name" value="SPASM/twitch_domain_containing"/>
    <property type="match status" value="1"/>
</dbReference>
<evidence type="ECO:0000256" key="5">
    <source>
        <dbReference type="ARBA" id="ARBA00023014"/>
    </source>
</evidence>
<evidence type="ECO:0000313" key="7">
    <source>
        <dbReference type="EMBL" id="RDU49040.1"/>
    </source>
</evidence>
<protein>
    <submittedName>
        <fullName evidence="7">Radical SAM protein</fullName>
    </submittedName>
</protein>
<dbReference type="SFLD" id="SFLDS00029">
    <property type="entry name" value="Radical_SAM"/>
    <property type="match status" value="1"/>
</dbReference>
<comment type="cofactor">
    <cofactor evidence="1">
        <name>[4Fe-4S] cluster</name>
        <dbReference type="ChEBI" id="CHEBI:49883"/>
    </cofactor>
</comment>
<accession>A0A3D8HE69</accession>
<dbReference type="InterPro" id="IPR050377">
    <property type="entry name" value="Radical_SAM_PqqE_MftC-like"/>
</dbReference>
<reference evidence="7 8" key="1">
    <citation type="submission" date="2018-07" db="EMBL/GenBank/DDBJ databases">
        <title>Parabacteroides acidifaciens nov. sp., isolated from human feces.</title>
        <authorList>
            <person name="Wang Y.J."/>
        </authorList>
    </citation>
    <scope>NUCLEOTIDE SEQUENCE [LARGE SCALE GENOMIC DNA]</scope>
    <source>
        <strain evidence="7 8">426-9</strain>
    </source>
</reference>
<evidence type="ECO:0000256" key="1">
    <source>
        <dbReference type="ARBA" id="ARBA00001966"/>
    </source>
</evidence>
<dbReference type="AlphaFoldDB" id="A0A3D8HE69"/>
<dbReference type="InterPro" id="IPR023885">
    <property type="entry name" value="4Fe4S-binding_SPASM_dom"/>
</dbReference>
<keyword evidence="3" id="KW-0479">Metal-binding</keyword>
<dbReference type="GO" id="GO:0051536">
    <property type="term" value="F:iron-sulfur cluster binding"/>
    <property type="evidence" value="ECO:0007669"/>
    <property type="project" value="UniProtKB-KW"/>
</dbReference>
<keyword evidence="5" id="KW-0411">Iron-sulfur</keyword>
<comment type="caution">
    <text evidence="7">The sequence shown here is derived from an EMBL/GenBank/DDBJ whole genome shotgun (WGS) entry which is preliminary data.</text>
</comment>
<dbReference type="PANTHER" id="PTHR11228">
    <property type="entry name" value="RADICAL SAM DOMAIN PROTEIN"/>
    <property type="match status" value="1"/>
</dbReference>
<keyword evidence="4" id="KW-0408">Iron</keyword>
<keyword evidence="2" id="KW-0949">S-adenosyl-L-methionine</keyword>
<proteinExistence type="predicted"/>
<dbReference type="GO" id="GO:0046872">
    <property type="term" value="F:metal ion binding"/>
    <property type="evidence" value="ECO:0007669"/>
    <property type="project" value="UniProtKB-KW"/>
</dbReference>
<dbReference type="Pfam" id="PF04055">
    <property type="entry name" value="Radical_SAM"/>
    <property type="match status" value="1"/>
</dbReference>
<gene>
    <name evidence="7" type="ORF">DWU89_11215</name>
</gene>
<dbReference type="Pfam" id="PF13186">
    <property type="entry name" value="SPASM"/>
    <property type="match status" value="1"/>
</dbReference>
<dbReference type="InterPro" id="IPR013785">
    <property type="entry name" value="Aldolase_TIM"/>
</dbReference>
<evidence type="ECO:0000259" key="6">
    <source>
        <dbReference type="PROSITE" id="PS51918"/>
    </source>
</evidence>
<dbReference type="SUPFAM" id="SSF102114">
    <property type="entry name" value="Radical SAM enzymes"/>
    <property type="match status" value="1"/>
</dbReference>
<evidence type="ECO:0000256" key="3">
    <source>
        <dbReference type="ARBA" id="ARBA00022723"/>
    </source>
</evidence>
<dbReference type="CDD" id="cd21109">
    <property type="entry name" value="SPASM"/>
    <property type="match status" value="1"/>
</dbReference>
<name>A0A3D8HE69_9BACT</name>
<dbReference type="CDD" id="cd01335">
    <property type="entry name" value="Radical_SAM"/>
    <property type="match status" value="1"/>
</dbReference>
<dbReference type="InterPro" id="IPR058240">
    <property type="entry name" value="rSAM_sf"/>
</dbReference>
<sequence length="490" mass="57308">MYMKNVIFNTNYTLKSDGGRVLVLARYYGRDNRMPAGVISSFEALIHPLYAQILSFFNGDDMEVSIQNASISLNIDPNLIRNFIYKIYNKDKFLSIRSKDGVSVFPPFCIVDSNEDNLTNRFDYKSFKYDFIDLKNRRYFTPSNLTLMVNNRCYTNCFYCYADRRNKIDCQIPFSRMKELIDEAVKLDVKTIDVIGGEFFLYEYWFELVEYLYSQGYHPYLSTKKPMEESDVLKLTRLGVEDIQISLDTLITDHLSSMIGVTHSYVNKIMNTLDLLEKHDINFFIHTVLTCKNDSVEDMKSIFNSIKDYSHLLEWKIDTAGKSMYLKEDYERIASRQNNISDITLFIDSVRSDVDFAIRNPKPATNISFLPKPKSMNDFFNRANCSANYSGLFILPDGQVTICEELYWNPHFLVGNILNQSIEEIWNSQKALDLFYINQKNIPKESLCSTCDVFRKCRSVKQVCYKEILKKYGEDKWYYPDILCPKCNDN</sequence>